<reference evidence="6 7" key="1">
    <citation type="submission" date="2019-12" db="EMBL/GenBank/DDBJ databases">
        <title>Maritimibacter sp. nov. sp. isolated from sea sand.</title>
        <authorList>
            <person name="Kim J."/>
            <person name="Jeong S.E."/>
            <person name="Jung H.S."/>
            <person name="Jeon C.O."/>
        </authorList>
    </citation>
    <scope>NUCLEOTIDE SEQUENCE [LARGE SCALE GENOMIC DNA]</scope>
    <source>
        <strain evidence="6 7">DP07</strain>
    </source>
</reference>
<dbReference type="AlphaFoldDB" id="A0A845LWH6"/>
<dbReference type="PRINTS" id="PR00337">
    <property type="entry name" value="LEUILEVALBP"/>
</dbReference>
<organism evidence="6 7">
    <name type="scientific">Maritimibacter harenae</name>
    <dbReference type="NCBI Taxonomy" id="2606218"/>
    <lineage>
        <taxon>Bacteria</taxon>
        <taxon>Pseudomonadati</taxon>
        <taxon>Pseudomonadota</taxon>
        <taxon>Alphaproteobacteria</taxon>
        <taxon>Rhodobacterales</taxon>
        <taxon>Roseobacteraceae</taxon>
        <taxon>Maritimibacter</taxon>
    </lineage>
</organism>
<evidence type="ECO:0000313" key="6">
    <source>
        <dbReference type="EMBL" id="MZR11706.1"/>
    </source>
</evidence>
<dbReference type="EMBL" id="WTUX01000003">
    <property type="protein sequence ID" value="MZR11706.1"/>
    <property type="molecule type" value="Genomic_DNA"/>
</dbReference>
<dbReference type="InterPro" id="IPR000709">
    <property type="entry name" value="Leu_Ile_Val-bd"/>
</dbReference>
<sequence>MSTAPLMAETVKVGVIGPFSGPFSGSFGEPFRQGVETYVAMNGQPTDDIEVEFIYRDLQAPDPGRARALAQELVARDGVQYLAGFVFTPNAIAAAGISAQAKIPTVIFNASASAVVSQSPYYVRTSNTLPQVSVPTAQNALEKGYRTVVTAVSDYGPGVDAETSFVKAFEAGGGEVLETIRMPLSTTDFGPYLQSIQLQEPDALFVFLPYGPPTYSFVNAYRNNGLDDAGIAFVGTSETQEVDLQSLGEAAIGLETGYFYSAAHESPENEAFKEKLAELFPDAEPNPATVSAFDGTHALYEMIRATEGQPDPDAAIAAISGASWESPRGPITIDAETRDIIQNVYIRVVEQEENGRLVNREIKTYEAQPDYGVQD</sequence>
<dbReference type="InterPro" id="IPR028082">
    <property type="entry name" value="Peripla_BP_I"/>
</dbReference>
<keyword evidence="4" id="KW-0029">Amino-acid transport</keyword>
<evidence type="ECO:0000256" key="2">
    <source>
        <dbReference type="ARBA" id="ARBA00022448"/>
    </source>
</evidence>
<accession>A0A845LWH6</accession>
<keyword evidence="3" id="KW-0732">Signal</keyword>
<comment type="similarity">
    <text evidence="1">Belongs to the leucine-binding protein family.</text>
</comment>
<dbReference type="GO" id="GO:0006865">
    <property type="term" value="P:amino acid transport"/>
    <property type="evidence" value="ECO:0007669"/>
    <property type="project" value="UniProtKB-KW"/>
</dbReference>
<comment type="caution">
    <text evidence="6">The sequence shown here is derived from an EMBL/GenBank/DDBJ whole genome shotgun (WGS) entry which is preliminary data.</text>
</comment>
<evidence type="ECO:0000256" key="1">
    <source>
        <dbReference type="ARBA" id="ARBA00010062"/>
    </source>
</evidence>
<keyword evidence="2" id="KW-0813">Transport</keyword>
<dbReference type="InterPro" id="IPR028081">
    <property type="entry name" value="Leu-bd"/>
</dbReference>
<proteinExistence type="inferred from homology"/>
<evidence type="ECO:0000256" key="4">
    <source>
        <dbReference type="ARBA" id="ARBA00022970"/>
    </source>
</evidence>
<evidence type="ECO:0000313" key="7">
    <source>
        <dbReference type="Proteomes" id="UP000467322"/>
    </source>
</evidence>
<gene>
    <name evidence="6" type="ORF">GQE99_01540</name>
</gene>
<dbReference type="PANTHER" id="PTHR30483">
    <property type="entry name" value="LEUCINE-SPECIFIC-BINDING PROTEIN"/>
    <property type="match status" value="1"/>
</dbReference>
<name>A0A845LWH6_9RHOB</name>
<dbReference type="InterPro" id="IPR051010">
    <property type="entry name" value="BCAA_transport"/>
</dbReference>
<evidence type="ECO:0000256" key="3">
    <source>
        <dbReference type="ARBA" id="ARBA00022729"/>
    </source>
</evidence>
<dbReference type="Pfam" id="PF13458">
    <property type="entry name" value="Peripla_BP_6"/>
    <property type="match status" value="1"/>
</dbReference>
<dbReference type="Gene3D" id="3.40.50.2300">
    <property type="match status" value="2"/>
</dbReference>
<evidence type="ECO:0000259" key="5">
    <source>
        <dbReference type="Pfam" id="PF13458"/>
    </source>
</evidence>
<dbReference type="Proteomes" id="UP000467322">
    <property type="component" value="Unassembled WGS sequence"/>
</dbReference>
<dbReference type="SUPFAM" id="SSF53822">
    <property type="entry name" value="Periplasmic binding protein-like I"/>
    <property type="match status" value="1"/>
</dbReference>
<keyword evidence="7" id="KW-1185">Reference proteome</keyword>
<feature type="domain" description="Leucine-binding protein" evidence="5">
    <location>
        <begin position="10"/>
        <end position="350"/>
    </location>
</feature>
<dbReference type="PANTHER" id="PTHR30483:SF6">
    <property type="entry name" value="PERIPLASMIC BINDING PROTEIN OF ABC TRANSPORTER FOR NATURAL AMINO ACIDS"/>
    <property type="match status" value="1"/>
</dbReference>
<protein>
    <submittedName>
        <fullName evidence="6">ABC transporter substrate-binding protein</fullName>
    </submittedName>
</protein>